<evidence type="ECO:0000313" key="2">
    <source>
        <dbReference type="EMBL" id="GLB39556.1"/>
    </source>
</evidence>
<evidence type="ECO:0000256" key="1">
    <source>
        <dbReference type="SAM" id="MobiDB-lite"/>
    </source>
</evidence>
<accession>A0A9P3PQJ8</accession>
<organism evidence="2 3">
    <name type="scientific">Lyophyllum shimeji</name>
    <name type="common">Hon-shimeji</name>
    <name type="synonym">Tricholoma shimeji</name>
    <dbReference type="NCBI Taxonomy" id="47721"/>
    <lineage>
        <taxon>Eukaryota</taxon>
        <taxon>Fungi</taxon>
        <taxon>Dikarya</taxon>
        <taxon>Basidiomycota</taxon>
        <taxon>Agaricomycotina</taxon>
        <taxon>Agaricomycetes</taxon>
        <taxon>Agaricomycetidae</taxon>
        <taxon>Agaricales</taxon>
        <taxon>Tricholomatineae</taxon>
        <taxon>Lyophyllaceae</taxon>
        <taxon>Lyophyllum</taxon>
    </lineage>
</organism>
<feature type="compositionally biased region" description="Basic residues" evidence="1">
    <location>
        <begin position="36"/>
        <end position="45"/>
    </location>
</feature>
<name>A0A9P3PQJ8_LYOSH</name>
<reference evidence="2" key="1">
    <citation type="submission" date="2022-07" db="EMBL/GenBank/DDBJ databases">
        <title>The genome of Lyophyllum shimeji provides insight into the initial evolution of ectomycorrhizal fungal genome.</title>
        <authorList>
            <person name="Kobayashi Y."/>
            <person name="Shibata T."/>
            <person name="Hirakawa H."/>
            <person name="Shigenobu S."/>
            <person name="Nishiyama T."/>
            <person name="Yamada A."/>
            <person name="Hasebe M."/>
            <person name="Kawaguchi M."/>
        </authorList>
    </citation>
    <scope>NUCLEOTIDE SEQUENCE</scope>
    <source>
        <strain evidence="2">AT787</strain>
    </source>
</reference>
<comment type="caution">
    <text evidence="2">The sequence shown here is derived from an EMBL/GenBank/DDBJ whole genome shotgun (WGS) entry which is preliminary data.</text>
</comment>
<keyword evidence="3" id="KW-1185">Reference proteome</keyword>
<proteinExistence type="predicted"/>
<evidence type="ECO:0000313" key="3">
    <source>
        <dbReference type="Proteomes" id="UP001063166"/>
    </source>
</evidence>
<sequence>MASQWLPVCTAQRRYRSPSTLPTRPAIRESPAPRDRAHKRSKPHRPLSSGGRLHRHVTSRREPACFERSAPPGRSRLLAQVGGSRTVTLRLRQQALTSS</sequence>
<protein>
    <submittedName>
        <fullName evidence="2">Uncharacterized protein</fullName>
    </submittedName>
</protein>
<gene>
    <name evidence="2" type="ORF">LshimejAT787_0700660</name>
</gene>
<feature type="region of interest" description="Disordered" evidence="1">
    <location>
        <begin position="1"/>
        <end position="76"/>
    </location>
</feature>
<dbReference type="AlphaFoldDB" id="A0A9P3PQJ8"/>
<dbReference type="Proteomes" id="UP001063166">
    <property type="component" value="Unassembled WGS sequence"/>
</dbReference>
<dbReference type="EMBL" id="BRPK01000007">
    <property type="protein sequence ID" value="GLB39556.1"/>
    <property type="molecule type" value="Genomic_DNA"/>
</dbReference>